<dbReference type="InterPro" id="IPR036921">
    <property type="entry name" value="PurM-like_N_sf"/>
</dbReference>
<dbReference type="OrthoDB" id="9802811at2"/>
<dbReference type="PANTHER" id="PTHR30270">
    <property type="entry name" value="THIAMINE-MONOPHOSPHATE KINASE"/>
    <property type="match status" value="1"/>
</dbReference>
<feature type="binding site" evidence="1">
    <location>
        <position position="57"/>
    </location>
    <ligand>
        <name>Mg(2+)</name>
        <dbReference type="ChEBI" id="CHEBI:18420"/>
        <label>1</label>
    </ligand>
</feature>
<dbReference type="UniPathway" id="UPA00060">
    <property type="reaction ID" value="UER00142"/>
</dbReference>
<accession>A0A2Y8ZWV9</accession>
<dbReference type="InterPro" id="IPR016188">
    <property type="entry name" value="PurM-like_N"/>
</dbReference>
<keyword evidence="1" id="KW-0784">Thiamine biosynthesis</keyword>
<feature type="binding site" evidence="1">
    <location>
        <position position="55"/>
    </location>
    <ligand>
        <name>Mg(2+)</name>
        <dbReference type="ChEBI" id="CHEBI:18420"/>
        <label>4</label>
    </ligand>
</feature>
<evidence type="ECO:0000259" key="3">
    <source>
        <dbReference type="Pfam" id="PF02769"/>
    </source>
</evidence>
<comment type="similarity">
    <text evidence="1">Belongs to the thiamine-monophosphate kinase family.</text>
</comment>
<dbReference type="Gene3D" id="3.30.1330.10">
    <property type="entry name" value="PurM-like, N-terminal domain"/>
    <property type="match status" value="1"/>
</dbReference>
<dbReference type="GO" id="GO:0005524">
    <property type="term" value="F:ATP binding"/>
    <property type="evidence" value="ECO:0007669"/>
    <property type="project" value="UniProtKB-UniRule"/>
</dbReference>
<dbReference type="Gene3D" id="3.90.650.10">
    <property type="entry name" value="PurM-like C-terminal domain"/>
    <property type="match status" value="1"/>
</dbReference>
<reference evidence="5" key="1">
    <citation type="submission" date="2016-10" db="EMBL/GenBank/DDBJ databases">
        <authorList>
            <person name="Varghese N."/>
            <person name="Submissions S."/>
        </authorList>
    </citation>
    <scope>NUCLEOTIDE SEQUENCE [LARGE SCALE GENOMIC DNA]</scope>
    <source>
        <strain evidence="5">DSM 22951</strain>
    </source>
</reference>
<dbReference type="InterPro" id="IPR006283">
    <property type="entry name" value="ThiL-like"/>
</dbReference>
<keyword evidence="1" id="KW-0479">Metal-binding</keyword>
<dbReference type="EMBL" id="UESZ01000001">
    <property type="protein sequence ID" value="SSA34749.1"/>
    <property type="molecule type" value="Genomic_DNA"/>
</dbReference>
<proteinExistence type="inferred from homology"/>
<name>A0A2Y8ZWV9_9MICO</name>
<dbReference type="GO" id="GO:0009030">
    <property type="term" value="F:thiamine-phosphate kinase activity"/>
    <property type="evidence" value="ECO:0007669"/>
    <property type="project" value="UniProtKB-UniRule"/>
</dbReference>
<feature type="binding site" evidence="1">
    <location>
        <position position="56"/>
    </location>
    <ligand>
        <name>Mg(2+)</name>
        <dbReference type="ChEBI" id="CHEBI:18420"/>
        <label>1</label>
    </ligand>
</feature>
<feature type="binding site" evidence="1">
    <location>
        <position position="316"/>
    </location>
    <ligand>
        <name>substrate</name>
    </ligand>
</feature>
<keyword evidence="1 4" id="KW-0418">Kinase</keyword>
<evidence type="ECO:0000259" key="2">
    <source>
        <dbReference type="Pfam" id="PF00586"/>
    </source>
</evidence>
<dbReference type="InterPro" id="IPR036676">
    <property type="entry name" value="PurM-like_C_sf"/>
</dbReference>
<feature type="binding site" evidence="1">
    <location>
        <position position="86"/>
    </location>
    <ligand>
        <name>Mg(2+)</name>
        <dbReference type="ChEBI" id="CHEBI:18420"/>
        <label>2</label>
    </ligand>
</feature>
<feature type="binding site" evidence="1">
    <location>
        <position position="227"/>
    </location>
    <ligand>
        <name>ATP</name>
        <dbReference type="ChEBI" id="CHEBI:30616"/>
    </ligand>
</feature>
<dbReference type="PIRSF" id="PIRSF005303">
    <property type="entry name" value="Thiam_monoph_kin"/>
    <property type="match status" value="1"/>
</dbReference>
<keyword evidence="1" id="KW-0460">Magnesium</keyword>
<dbReference type="GO" id="GO:0009229">
    <property type="term" value="P:thiamine diphosphate biosynthetic process"/>
    <property type="evidence" value="ECO:0007669"/>
    <property type="project" value="UniProtKB-UniRule"/>
</dbReference>
<sequence>MALDEAVLRGHSEAQILSVINAGLALGGARSTDVLVGPGDDTAWLRVRSGAALVTTDAMVLGRDWRDDWSAPDHVGRKCVAQNAADIEAMGGTTTALVVTLVADPATPLAWVRELAVGLGREAARAGAVIVGGDLSSAGPGVCVISATALGELPDGARPVLRCGARPGDVLAVSGPLGRAAAGLLLLQEDRAADGPELVGYQQSPHPAYGDGRRALEAGASAMLDVSDGLLLDAGRIAQASGVRIDVHTAALAPDIAALGAVGDRGTDCVLRGGEEHVLLATFAPGDEPTGWRVIGAVADGTGVAVDGRDTQGGGWEHFTVQQE</sequence>
<dbReference type="SUPFAM" id="SSF55326">
    <property type="entry name" value="PurM N-terminal domain-like"/>
    <property type="match status" value="1"/>
</dbReference>
<dbReference type="InterPro" id="IPR010918">
    <property type="entry name" value="PurM-like_C_dom"/>
</dbReference>
<keyword evidence="1" id="KW-0808">Transferase</keyword>
<feature type="binding site" evidence="1">
    <location>
        <position position="86"/>
    </location>
    <ligand>
        <name>Mg(2+)</name>
        <dbReference type="ChEBI" id="CHEBI:18420"/>
        <label>4</label>
    </ligand>
</feature>
<dbReference type="HAMAP" id="MF_02128">
    <property type="entry name" value="TMP_kinase"/>
    <property type="match status" value="1"/>
</dbReference>
<feature type="domain" description="PurM-like N-terminal" evidence="2">
    <location>
        <begin position="39"/>
        <end position="152"/>
    </location>
</feature>
<keyword evidence="1" id="KW-0067">ATP-binding</keyword>
<dbReference type="EC" id="2.7.4.16" evidence="1"/>
<gene>
    <name evidence="1" type="primary">thiL</name>
    <name evidence="4" type="ORF">SAMN04489750_2074</name>
</gene>
<comment type="catalytic activity">
    <reaction evidence="1">
        <text>thiamine phosphate + ATP = thiamine diphosphate + ADP</text>
        <dbReference type="Rhea" id="RHEA:15913"/>
        <dbReference type="ChEBI" id="CHEBI:30616"/>
        <dbReference type="ChEBI" id="CHEBI:37575"/>
        <dbReference type="ChEBI" id="CHEBI:58937"/>
        <dbReference type="ChEBI" id="CHEBI:456216"/>
        <dbReference type="EC" id="2.7.4.16"/>
    </reaction>
</comment>
<evidence type="ECO:0000313" key="4">
    <source>
        <dbReference type="EMBL" id="SSA34749.1"/>
    </source>
</evidence>
<feature type="binding site" evidence="1">
    <location>
        <position position="275"/>
    </location>
    <ligand>
        <name>substrate</name>
    </ligand>
</feature>
<feature type="binding site" evidence="1">
    <location>
        <position position="134"/>
    </location>
    <ligand>
        <name>Mg(2+)</name>
        <dbReference type="ChEBI" id="CHEBI:18420"/>
        <label>1</label>
    </ligand>
</feature>
<dbReference type="PANTHER" id="PTHR30270:SF0">
    <property type="entry name" value="THIAMINE-MONOPHOSPHATE KINASE"/>
    <property type="match status" value="1"/>
</dbReference>
<dbReference type="RefSeq" id="WP_109685559.1">
    <property type="nucleotide sequence ID" value="NZ_QGDN01000001.1"/>
</dbReference>
<feature type="binding site" evidence="1">
    <location>
        <position position="162"/>
    </location>
    <ligand>
        <name>ATP</name>
        <dbReference type="ChEBI" id="CHEBI:30616"/>
    </ligand>
</feature>
<feature type="binding site" evidence="1">
    <location>
        <position position="57"/>
    </location>
    <ligand>
        <name>Mg(2+)</name>
        <dbReference type="ChEBI" id="CHEBI:18420"/>
        <label>2</label>
    </ligand>
</feature>
<feature type="binding site" evidence="1">
    <location>
        <position position="41"/>
    </location>
    <ligand>
        <name>Mg(2+)</name>
        <dbReference type="ChEBI" id="CHEBI:18420"/>
        <label>4</label>
    </ligand>
</feature>
<keyword evidence="1" id="KW-0547">Nucleotide-binding</keyword>
<evidence type="ECO:0000256" key="1">
    <source>
        <dbReference type="HAMAP-Rule" id="MF_02128"/>
    </source>
</evidence>
<comment type="pathway">
    <text evidence="1">Cofactor biosynthesis; thiamine diphosphate biosynthesis; thiamine diphosphate from thiamine phosphate: step 1/1.</text>
</comment>
<dbReference type="GO" id="GO:0009228">
    <property type="term" value="P:thiamine biosynthetic process"/>
    <property type="evidence" value="ECO:0007669"/>
    <property type="project" value="UniProtKB-KW"/>
</dbReference>
<dbReference type="AlphaFoldDB" id="A0A2Y8ZWV9"/>
<feature type="binding site" evidence="1">
    <location>
        <position position="86"/>
    </location>
    <ligand>
        <name>Mg(2+)</name>
        <dbReference type="ChEBI" id="CHEBI:18420"/>
        <label>3</label>
    </ligand>
</feature>
<dbReference type="SUPFAM" id="SSF56042">
    <property type="entry name" value="PurM C-terminal domain-like"/>
    <property type="match status" value="1"/>
</dbReference>
<keyword evidence="5" id="KW-1185">Reference proteome</keyword>
<comment type="caution">
    <text evidence="1">Lacks conserved residue(s) required for the propagation of feature annotation.</text>
</comment>
<dbReference type="Pfam" id="PF02769">
    <property type="entry name" value="AIRS_C"/>
    <property type="match status" value="1"/>
</dbReference>
<feature type="binding site" evidence="1">
    <location>
        <position position="225"/>
    </location>
    <ligand>
        <name>Mg(2+)</name>
        <dbReference type="ChEBI" id="CHEBI:18420"/>
        <label>3</label>
    </ligand>
</feature>
<dbReference type="CDD" id="cd02194">
    <property type="entry name" value="ThiL"/>
    <property type="match status" value="1"/>
</dbReference>
<dbReference type="NCBIfam" id="TIGR01379">
    <property type="entry name" value="thiL"/>
    <property type="match status" value="1"/>
</dbReference>
<feature type="binding site" evidence="1">
    <location>
        <position position="64"/>
    </location>
    <ligand>
        <name>substrate</name>
    </ligand>
</feature>
<dbReference type="Proteomes" id="UP000250028">
    <property type="component" value="Unassembled WGS sequence"/>
</dbReference>
<evidence type="ECO:0000313" key="5">
    <source>
        <dbReference type="Proteomes" id="UP000250028"/>
    </source>
</evidence>
<organism evidence="4 5">
    <name type="scientific">Branchiibius hedensis</name>
    <dbReference type="NCBI Taxonomy" id="672460"/>
    <lineage>
        <taxon>Bacteria</taxon>
        <taxon>Bacillati</taxon>
        <taxon>Actinomycetota</taxon>
        <taxon>Actinomycetes</taxon>
        <taxon>Micrococcales</taxon>
        <taxon>Dermacoccaceae</taxon>
        <taxon>Branchiibius</taxon>
    </lineage>
</organism>
<feature type="binding site" evidence="1">
    <location>
        <position position="228"/>
    </location>
    <ligand>
        <name>Mg(2+)</name>
        <dbReference type="ChEBI" id="CHEBI:18420"/>
        <label>5</label>
    </ligand>
</feature>
<feature type="binding site" evidence="1">
    <location>
        <position position="41"/>
    </location>
    <ligand>
        <name>Mg(2+)</name>
        <dbReference type="ChEBI" id="CHEBI:18420"/>
        <label>3</label>
    </ligand>
</feature>
<comment type="miscellaneous">
    <text evidence="1">Reaction mechanism of ThiL seems to utilize a direct, inline transfer of the gamma-phosphate of ATP to TMP rather than a phosphorylated enzyme intermediate.</text>
</comment>
<dbReference type="Pfam" id="PF00586">
    <property type="entry name" value="AIRS"/>
    <property type="match status" value="1"/>
</dbReference>
<comment type="function">
    <text evidence="1">Catalyzes the ATP-dependent phosphorylation of thiamine-monophosphate (TMP) to form thiamine-pyrophosphate (TPP), the active form of vitamin B1.</text>
</comment>
<protein>
    <recommendedName>
        <fullName evidence="1">Thiamine-monophosphate kinase</fullName>
        <shortName evidence="1">TMP kinase</shortName>
        <shortName evidence="1">Thiamine-phosphate kinase</shortName>
        <ecNumber evidence="1">2.7.4.16</ecNumber>
    </recommendedName>
</protein>
<feature type="domain" description="PurM-like C-terminal" evidence="3">
    <location>
        <begin position="166"/>
        <end position="256"/>
    </location>
</feature>
<feature type="binding site" evidence="1">
    <location>
        <begin position="133"/>
        <end position="134"/>
    </location>
    <ligand>
        <name>ATP</name>
        <dbReference type="ChEBI" id="CHEBI:30616"/>
    </ligand>
</feature>
<dbReference type="GO" id="GO:0000287">
    <property type="term" value="F:magnesium ion binding"/>
    <property type="evidence" value="ECO:0007669"/>
    <property type="project" value="UniProtKB-UniRule"/>
</dbReference>